<dbReference type="AlphaFoldDB" id="A0A8S1R4B2"/>
<dbReference type="PROSITE" id="PS50918">
    <property type="entry name" value="WWE"/>
    <property type="match status" value="1"/>
</dbReference>
<dbReference type="EMBL" id="CAJJDN010000139">
    <property type="protein sequence ID" value="CAD8122509.1"/>
    <property type="molecule type" value="Genomic_DNA"/>
</dbReference>
<evidence type="ECO:0000259" key="1">
    <source>
        <dbReference type="PROSITE" id="PS50918"/>
    </source>
</evidence>
<dbReference type="InterPro" id="IPR004170">
    <property type="entry name" value="WWE_dom"/>
</dbReference>
<evidence type="ECO:0000313" key="2">
    <source>
        <dbReference type="EMBL" id="CAD8122509.1"/>
    </source>
</evidence>
<accession>A0A8S1R4B2</accession>
<organism evidence="2 3">
    <name type="scientific">Paramecium sonneborni</name>
    <dbReference type="NCBI Taxonomy" id="65129"/>
    <lineage>
        <taxon>Eukaryota</taxon>
        <taxon>Sar</taxon>
        <taxon>Alveolata</taxon>
        <taxon>Ciliophora</taxon>
        <taxon>Intramacronucleata</taxon>
        <taxon>Oligohymenophorea</taxon>
        <taxon>Peniculida</taxon>
        <taxon>Parameciidae</taxon>
        <taxon>Paramecium</taxon>
    </lineage>
</organism>
<comment type="caution">
    <text evidence="2">The sequence shown here is derived from an EMBL/GenBank/DDBJ whole genome shotgun (WGS) entry which is preliminary data.</text>
</comment>
<name>A0A8S1R4B2_9CILI</name>
<gene>
    <name evidence="2" type="ORF">PSON_ATCC_30995.1.T1390021</name>
</gene>
<dbReference type="Proteomes" id="UP000692954">
    <property type="component" value="Unassembled WGS sequence"/>
</dbReference>
<protein>
    <recommendedName>
        <fullName evidence="1">WWE domain-containing protein</fullName>
    </recommendedName>
</protein>
<reference evidence="2" key="1">
    <citation type="submission" date="2021-01" db="EMBL/GenBank/DDBJ databases">
        <authorList>
            <consortium name="Genoscope - CEA"/>
            <person name="William W."/>
        </authorList>
    </citation>
    <scope>NUCLEOTIDE SEQUENCE</scope>
</reference>
<sequence length="304" mass="36479">MRKIDPYPQNQFEFTKDDQQNNLQSKKSASTQKTINPHQFQEFYIEITPTTVQQVTNELSLSILQGIDQEKDLIYVRFADIGGHCIDLINMRLINTLNGKSRQIYYEVPQGRKLIRLNHKAQISPQISNSKLIYTQFYWFEKDNSKFKLLQPCISDIIENLYQTYCQTSRCIYEFTQQQHRFIVDFKQNTLENTNTLKINHIQRRNIKKPYQEIPKKPISRGALKEIVWQYQLQPKSYEWNNYDEQNKDGLEKAYQKYCKNSQKANTLNVIRNTSKYYIDFDKMIEYNLFTKESRQIRRFLQEG</sequence>
<evidence type="ECO:0000313" key="3">
    <source>
        <dbReference type="Proteomes" id="UP000692954"/>
    </source>
</evidence>
<feature type="domain" description="WWE" evidence="1">
    <location>
        <begin position="214"/>
        <end position="299"/>
    </location>
</feature>
<proteinExistence type="predicted"/>
<keyword evidence="3" id="KW-1185">Reference proteome</keyword>
<dbReference type="Pfam" id="PF02825">
    <property type="entry name" value="WWE"/>
    <property type="match status" value="1"/>
</dbReference>